<dbReference type="GO" id="GO:0004519">
    <property type="term" value="F:endonuclease activity"/>
    <property type="evidence" value="ECO:0007669"/>
    <property type="project" value="UniProtKB-KW"/>
</dbReference>
<reference evidence="4 5" key="1">
    <citation type="submission" date="2014-07" db="EMBL/GenBank/DDBJ databases">
        <title>Complete Genome of Bacillus megaterium Myophage Moonbeam.</title>
        <authorList>
            <person name="Cadungog J.N."/>
            <person name="Khatemi B.E."/>
            <person name="Hernandez A.C."/>
            <person name="Everett G.F.K."/>
        </authorList>
    </citation>
    <scope>NUCLEOTIDE SEQUENCE [LARGE SCALE GENOMIC DNA]</scope>
</reference>
<dbReference type="KEGG" id="vg:24607976"/>
<evidence type="ECO:0000259" key="2">
    <source>
        <dbReference type="SMART" id="SM00507"/>
    </source>
</evidence>
<keyword evidence="5" id="KW-1185">Reference proteome</keyword>
<dbReference type="OrthoDB" id="16790at10239"/>
<dbReference type="Pfam" id="PF01844">
    <property type="entry name" value="HNH"/>
    <property type="match status" value="1"/>
</dbReference>
<dbReference type="GeneID" id="24607976"/>
<dbReference type="RefSeq" id="YP_009151796.1">
    <property type="nucleotide sequence ID" value="NC_027374.1"/>
</dbReference>
<sequence>MSLITKCVKCSKVIHRINHRFCCGIDYNVEMVINTDNKKQVKPIKTKRVKTLEAKSKKKRESKRKGYKTPPETRLAVLERDNNTCTTCGAKEWLNVHHIEHKKHGGTHDMNNLTTLCEDCHAEQHKDEPIYKVMIANIKRRKGQL</sequence>
<evidence type="ECO:0000313" key="4">
    <source>
        <dbReference type="EMBL" id="AIW03631.1"/>
    </source>
</evidence>
<feature type="region of interest" description="Disordered" evidence="1">
    <location>
        <begin position="49"/>
        <end position="72"/>
    </location>
</feature>
<dbReference type="SUPFAM" id="SSF48695">
    <property type="entry name" value="Multiheme cytochromes"/>
    <property type="match status" value="1"/>
</dbReference>
<keyword evidence="4" id="KW-0255">Endonuclease</keyword>
<gene>
    <name evidence="3" type="ORF">CPT_Moonbeam2</name>
    <name evidence="4" type="ORF">CPT_Moonbeam233</name>
</gene>
<protein>
    <submittedName>
        <fullName evidence="4">HNH homing endonuclease</fullName>
    </submittedName>
</protein>
<keyword evidence="4" id="KW-0378">Hydrolase</keyword>
<proteinExistence type="predicted"/>
<feature type="domain" description="HNH nuclease" evidence="2">
    <location>
        <begin position="72"/>
        <end position="122"/>
    </location>
</feature>
<feature type="compositionally biased region" description="Basic residues" evidence="1">
    <location>
        <begin position="56"/>
        <end position="67"/>
    </location>
</feature>
<evidence type="ECO:0000313" key="5">
    <source>
        <dbReference type="Proteomes" id="UP000030207"/>
    </source>
</evidence>
<name>A0A0A0RSV9_9CAUD</name>
<dbReference type="Gene3D" id="1.10.30.50">
    <property type="match status" value="1"/>
</dbReference>
<dbReference type="InterPro" id="IPR002711">
    <property type="entry name" value="HNH"/>
</dbReference>
<accession>A0A0A0RSV9</accession>
<dbReference type="RefSeq" id="YP_009151565.1">
    <property type="nucleotide sequence ID" value="NC_027374.1"/>
</dbReference>
<dbReference type="InterPro" id="IPR003615">
    <property type="entry name" value="HNH_nuc"/>
</dbReference>
<dbReference type="GeneID" id="24608208"/>
<dbReference type="EMBL" id="KM236246">
    <property type="protein sequence ID" value="AIW03631.1"/>
    <property type="molecule type" value="Genomic_DNA"/>
</dbReference>
<dbReference type="EMBL" id="KM236246">
    <property type="protein sequence ID" value="AIW03400.1"/>
    <property type="molecule type" value="Genomic_DNA"/>
</dbReference>
<evidence type="ECO:0000256" key="1">
    <source>
        <dbReference type="SAM" id="MobiDB-lite"/>
    </source>
</evidence>
<organism evidence="4 5">
    <name type="scientific">Bacillus phage Moonbeam</name>
    <dbReference type="NCBI Taxonomy" id="1540091"/>
    <lineage>
        <taxon>Viruses</taxon>
        <taxon>Duplodnaviria</taxon>
        <taxon>Heunggongvirae</taxon>
        <taxon>Uroviricota</taxon>
        <taxon>Caudoviricetes</taxon>
        <taxon>Herelleviridae</taxon>
        <taxon>Bastillevirinae</taxon>
        <taxon>Moonbeamvirus</taxon>
        <taxon>Moonbeamvirus moonbeam</taxon>
    </lineage>
</organism>
<dbReference type="KEGG" id="vg:24608208"/>
<dbReference type="InterPro" id="IPR036280">
    <property type="entry name" value="Multihaem_cyt_sf"/>
</dbReference>
<dbReference type="GO" id="GO:0008270">
    <property type="term" value="F:zinc ion binding"/>
    <property type="evidence" value="ECO:0007669"/>
    <property type="project" value="InterPro"/>
</dbReference>
<dbReference type="GO" id="GO:0003676">
    <property type="term" value="F:nucleic acid binding"/>
    <property type="evidence" value="ECO:0007669"/>
    <property type="project" value="InterPro"/>
</dbReference>
<dbReference type="SMART" id="SM00507">
    <property type="entry name" value="HNHc"/>
    <property type="match status" value="1"/>
</dbReference>
<keyword evidence="4" id="KW-0540">Nuclease</keyword>
<dbReference type="Proteomes" id="UP000030207">
    <property type="component" value="Segment"/>
</dbReference>
<evidence type="ECO:0000313" key="3">
    <source>
        <dbReference type="EMBL" id="AIW03400.1"/>
    </source>
</evidence>
<dbReference type="CDD" id="cd00085">
    <property type="entry name" value="HNHc"/>
    <property type="match status" value="1"/>
</dbReference>